<feature type="signal peptide" evidence="1">
    <location>
        <begin position="1"/>
        <end position="16"/>
    </location>
</feature>
<dbReference type="GeneID" id="100903170"/>
<dbReference type="KEGG" id="goe:100903170"/>
<evidence type="ECO:0000313" key="3">
    <source>
        <dbReference type="RefSeq" id="XP_003742942.1"/>
    </source>
</evidence>
<protein>
    <submittedName>
        <fullName evidence="3">Uncharacterized protein LOC100903170</fullName>
    </submittedName>
</protein>
<keyword evidence="1" id="KW-0732">Signal</keyword>
<evidence type="ECO:0000313" key="2">
    <source>
        <dbReference type="Proteomes" id="UP000694867"/>
    </source>
</evidence>
<gene>
    <name evidence="3" type="primary">LOC100903170</name>
</gene>
<keyword evidence="2" id="KW-1185">Reference proteome</keyword>
<reference evidence="3" key="1">
    <citation type="submission" date="2025-08" db="UniProtKB">
        <authorList>
            <consortium name="RefSeq"/>
        </authorList>
    </citation>
    <scope>IDENTIFICATION</scope>
</reference>
<dbReference type="RefSeq" id="XP_003742942.1">
    <property type="nucleotide sequence ID" value="XM_003742894.1"/>
</dbReference>
<dbReference type="Proteomes" id="UP000694867">
    <property type="component" value="Unplaced"/>
</dbReference>
<proteinExistence type="predicted"/>
<organism evidence="2 3">
    <name type="scientific">Galendromus occidentalis</name>
    <name type="common">western predatory mite</name>
    <dbReference type="NCBI Taxonomy" id="34638"/>
    <lineage>
        <taxon>Eukaryota</taxon>
        <taxon>Metazoa</taxon>
        <taxon>Ecdysozoa</taxon>
        <taxon>Arthropoda</taxon>
        <taxon>Chelicerata</taxon>
        <taxon>Arachnida</taxon>
        <taxon>Acari</taxon>
        <taxon>Parasitiformes</taxon>
        <taxon>Mesostigmata</taxon>
        <taxon>Gamasina</taxon>
        <taxon>Phytoseioidea</taxon>
        <taxon>Phytoseiidae</taxon>
        <taxon>Typhlodrominae</taxon>
        <taxon>Galendromus</taxon>
    </lineage>
</organism>
<accession>A0AAJ6VX67</accession>
<sequence length="135" mass="15338">MQLIIVLASLFALIVAFPTDMNLENCKNDGIYWVVEPGDMISCSPTCDKTYRLNDANEVSAKSINEHCKLNLKVGRYYHDIANRTMCTCTNGAAYKELTSIDWTKLSQVSSWLCIAPSLWRFEQVDSKLYRVVCL</sequence>
<dbReference type="AlphaFoldDB" id="A0AAJ6VX67"/>
<name>A0AAJ6VX67_9ACAR</name>
<evidence type="ECO:0000256" key="1">
    <source>
        <dbReference type="SAM" id="SignalP"/>
    </source>
</evidence>
<feature type="chain" id="PRO_5042488279" evidence="1">
    <location>
        <begin position="17"/>
        <end position="135"/>
    </location>
</feature>